<keyword evidence="6" id="KW-0732">Signal</keyword>
<feature type="signal peptide" evidence="6">
    <location>
        <begin position="1"/>
        <end position="20"/>
    </location>
</feature>
<keyword evidence="5 6" id="KW-1015">Disulfide bond</keyword>
<evidence type="ECO:0000313" key="7">
    <source>
        <dbReference type="EMBL" id="TEB29703.1"/>
    </source>
</evidence>
<dbReference type="EMBL" id="QPFP01000026">
    <property type="protein sequence ID" value="TEB29703.1"/>
    <property type="molecule type" value="Genomic_DNA"/>
</dbReference>
<dbReference type="CDD" id="cd23507">
    <property type="entry name" value="hydrophobin_I"/>
    <property type="match status" value="1"/>
</dbReference>
<organism evidence="7 8">
    <name type="scientific">Coprinellus micaceus</name>
    <name type="common">Glistening ink-cap mushroom</name>
    <name type="synonym">Coprinus micaceus</name>
    <dbReference type="NCBI Taxonomy" id="71717"/>
    <lineage>
        <taxon>Eukaryota</taxon>
        <taxon>Fungi</taxon>
        <taxon>Dikarya</taxon>
        <taxon>Basidiomycota</taxon>
        <taxon>Agaricomycotina</taxon>
        <taxon>Agaricomycetes</taxon>
        <taxon>Agaricomycetidae</taxon>
        <taxon>Agaricales</taxon>
        <taxon>Agaricineae</taxon>
        <taxon>Psathyrellaceae</taxon>
        <taxon>Coprinellus</taxon>
    </lineage>
</organism>
<name>A0A4Y7T6A4_COPMI</name>
<evidence type="ECO:0000256" key="5">
    <source>
        <dbReference type="ARBA" id="ARBA00023157"/>
    </source>
</evidence>
<evidence type="ECO:0000313" key="8">
    <source>
        <dbReference type="Proteomes" id="UP000298030"/>
    </source>
</evidence>
<reference evidence="7 8" key="1">
    <citation type="journal article" date="2019" name="Nat. Ecol. Evol.">
        <title>Megaphylogeny resolves global patterns of mushroom evolution.</title>
        <authorList>
            <person name="Varga T."/>
            <person name="Krizsan K."/>
            <person name="Foldi C."/>
            <person name="Dima B."/>
            <person name="Sanchez-Garcia M."/>
            <person name="Sanchez-Ramirez S."/>
            <person name="Szollosi G.J."/>
            <person name="Szarkandi J.G."/>
            <person name="Papp V."/>
            <person name="Albert L."/>
            <person name="Andreopoulos W."/>
            <person name="Angelini C."/>
            <person name="Antonin V."/>
            <person name="Barry K.W."/>
            <person name="Bougher N.L."/>
            <person name="Buchanan P."/>
            <person name="Buyck B."/>
            <person name="Bense V."/>
            <person name="Catcheside P."/>
            <person name="Chovatia M."/>
            <person name="Cooper J."/>
            <person name="Damon W."/>
            <person name="Desjardin D."/>
            <person name="Finy P."/>
            <person name="Geml J."/>
            <person name="Haridas S."/>
            <person name="Hughes K."/>
            <person name="Justo A."/>
            <person name="Karasinski D."/>
            <person name="Kautmanova I."/>
            <person name="Kiss B."/>
            <person name="Kocsube S."/>
            <person name="Kotiranta H."/>
            <person name="LaButti K.M."/>
            <person name="Lechner B.E."/>
            <person name="Liimatainen K."/>
            <person name="Lipzen A."/>
            <person name="Lukacs Z."/>
            <person name="Mihaltcheva S."/>
            <person name="Morgado L.N."/>
            <person name="Niskanen T."/>
            <person name="Noordeloos M.E."/>
            <person name="Ohm R.A."/>
            <person name="Ortiz-Santana B."/>
            <person name="Ovrebo C."/>
            <person name="Racz N."/>
            <person name="Riley R."/>
            <person name="Savchenko A."/>
            <person name="Shiryaev A."/>
            <person name="Soop K."/>
            <person name="Spirin V."/>
            <person name="Szebenyi C."/>
            <person name="Tomsovsky M."/>
            <person name="Tulloss R.E."/>
            <person name="Uehling J."/>
            <person name="Grigoriev I.V."/>
            <person name="Vagvolgyi C."/>
            <person name="Papp T."/>
            <person name="Martin F.M."/>
            <person name="Miettinen O."/>
            <person name="Hibbett D.S."/>
            <person name="Nagy L.G."/>
        </authorList>
    </citation>
    <scope>NUCLEOTIDE SEQUENCE [LARGE SCALE GENOMIC DNA]</scope>
    <source>
        <strain evidence="7 8">FP101781</strain>
    </source>
</reference>
<evidence type="ECO:0000256" key="3">
    <source>
        <dbReference type="ARBA" id="ARBA00022512"/>
    </source>
</evidence>
<keyword evidence="4 6" id="KW-0964">Secreted</keyword>
<dbReference type="GO" id="GO:0009277">
    <property type="term" value="C:fungal-type cell wall"/>
    <property type="evidence" value="ECO:0007669"/>
    <property type="project" value="InterPro"/>
</dbReference>
<dbReference type="OrthoDB" id="4225815at2759"/>
<sequence length="113" mass="11454">MFTRVVVLATAASLFAFAAAAPGPQAAAQCNGGTIQCCNQAQEIGTVDKKTSLIMQLIGIDASNLTGMVGFNCSPLSIAAIGGNSCTSQQVCCQDNYHNSLIATGCTPINVAP</sequence>
<comment type="caution">
    <text evidence="7">The sequence shown here is derived from an EMBL/GenBank/DDBJ whole genome shotgun (WGS) entry which is preliminary data.</text>
</comment>
<accession>A0A4Y7T6A4</accession>
<dbReference type="Proteomes" id="UP000298030">
    <property type="component" value="Unassembled WGS sequence"/>
</dbReference>
<comment type="subcellular location">
    <subcellularLocation>
        <location evidence="1 6">Secreted</location>
        <location evidence="1 6">Cell wall</location>
    </subcellularLocation>
</comment>
<evidence type="ECO:0000256" key="1">
    <source>
        <dbReference type="ARBA" id="ARBA00004191"/>
    </source>
</evidence>
<keyword evidence="3 6" id="KW-0134">Cell wall</keyword>
<evidence type="ECO:0000256" key="4">
    <source>
        <dbReference type="ARBA" id="ARBA00022525"/>
    </source>
</evidence>
<proteinExistence type="inferred from homology"/>
<dbReference type="Pfam" id="PF01185">
    <property type="entry name" value="Hydrophobin"/>
    <property type="match status" value="1"/>
</dbReference>
<dbReference type="GO" id="GO:0005199">
    <property type="term" value="F:structural constituent of cell wall"/>
    <property type="evidence" value="ECO:0007669"/>
    <property type="project" value="InterPro"/>
</dbReference>
<protein>
    <recommendedName>
        <fullName evidence="6">Hydrophobin</fullName>
    </recommendedName>
</protein>
<dbReference type="AlphaFoldDB" id="A0A4Y7T6A4"/>
<evidence type="ECO:0000256" key="6">
    <source>
        <dbReference type="RuleBase" id="RU365009"/>
    </source>
</evidence>
<keyword evidence="8" id="KW-1185">Reference proteome</keyword>
<feature type="chain" id="PRO_5021484624" description="Hydrophobin" evidence="6">
    <location>
        <begin position="21"/>
        <end position="113"/>
    </location>
</feature>
<gene>
    <name evidence="7" type="ORF">FA13DRAFT_1734502</name>
</gene>
<dbReference type="InterPro" id="IPR001338">
    <property type="entry name" value="Class_I_Hydrophobin"/>
</dbReference>
<evidence type="ECO:0000256" key="2">
    <source>
        <dbReference type="ARBA" id="ARBA00010446"/>
    </source>
</evidence>
<comment type="similarity">
    <text evidence="2 6">Belongs to the fungal hydrophobin family.</text>
</comment>
<dbReference type="SMART" id="SM00075">
    <property type="entry name" value="HYDRO"/>
    <property type="match status" value="1"/>
</dbReference>